<reference evidence="1" key="2">
    <citation type="submission" date="2023-10" db="EMBL/GenBank/DDBJ databases">
        <title>Analysis of Resistance Genes of Carbapenem-resistant Providencia rettgeri.</title>
        <authorList>
            <person name="Liu M."/>
        </authorList>
    </citation>
    <scope>NUCLEOTIDE SEQUENCE</scope>
    <source>
        <strain evidence="1">QITACRE101</strain>
    </source>
</reference>
<organism evidence="1 2">
    <name type="scientific">Providencia rettgeri</name>
    <dbReference type="NCBI Taxonomy" id="587"/>
    <lineage>
        <taxon>Bacteria</taxon>
        <taxon>Pseudomonadati</taxon>
        <taxon>Pseudomonadota</taxon>
        <taxon>Gammaproteobacteria</taxon>
        <taxon>Enterobacterales</taxon>
        <taxon>Morganellaceae</taxon>
        <taxon>Providencia</taxon>
    </lineage>
</organism>
<comment type="caution">
    <text evidence="1">The sequence shown here is derived from an EMBL/GenBank/DDBJ whole genome shotgun (WGS) entry which is preliminary data.</text>
</comment>
<reference evidence="1" key="1">
    <citation type="submission" date="2023-04" db="EMBL/GenBank/DDBJ databases">
        <authorList>
            <person name="Li W."/>
        </authorList>
    </citation>
    <scope>NUCLEOTIDE SEQUENCE</scope>
    <source>
        <strain evidence="1">QITACRE101</strain>
    </source>
</reference>
<dbReference type="AlphaFoldDB" id="A0AB35L896"/>
<dbReference type="EMBL" id="JARVQW010000001">
    <property type="protein sequence ID" value="MDH2304806.1"/>
    <property type="molecule type" value="Genomic_DNA"/>
</dbReference>
<accession>A0AB35L896</accession>
<gene>
    <name evidence="1" type="ORF">QDQ51_05150</name>
</gene>
<proteinExistence type="predicted"/>
<sequence length="305" mass="35236">MIFLNTENGPIKLDKWDDIISKPSFMSKIPKGEHQLEKIIGYYEVKEKVHCSLSTCNQPHNKGYIVVTTENIETIIGNSCGKNIFGVEFEGLASDFDKFREHEERKSIISQGKLNLPTWRESLEALKFKGRDILWSTMNIERLCNSQYVGRTAANEFRNIAKNQNPDIAYDTTNIDKKLKSLLFEFNKKFRESGEAFDSVSVGKMQYIHVLLPENNLKNRYTSIYEDLKLLDAIEINEAASPLLLEVSIRTSTIKTRIDELSQLFKDSKQFLQRKNLNLINEKLKKMENVSSEDRDSYLSFLNSI</sequence>
<evidence type="ECO:0000313" key="2">
    <source>
        <dbReference type="Proteomes" id="UP001162044"/>
    </source>
</evidence>
<name>A0AB35L896_PRORE</name>
<evidence type="ECO:0000313" key="1">
    <source>
        <dbReference type="EMBL" id="MDH2304806.1"/>
    </source>
</evidence>
<dbReference type="Proteomes" id="UP001162044">
    <property type="component" value="Unassembled WGS sequence"/>
</dbReference>
<protein>
    <submittedName>
        <fullName evidence="1">Uncharacterized protein</fullName>
    </submittedName>
</protein>
<dbReference type="RefSeq" id="WP_102140700.1">
    <property type="nucleotide sequence ID" value="NZ_CP139429.1"/>
</dbReference>